<name>A0A2G9Q560_AQUCT</name>
<evidence type="ECO:0000313" key="2">
    <source>
        <dbReference type="EMBL" id="PIO10737.1"/>
    </source>
</evidence>
<gene>
    <name evidence="2" type="ORF">AB205_0125430</name>
</gene>
<keyword evidence="3" id="KW-1185">Reference proteome</keyword>
<protein>
    <submittedName>
        <fullName evidence="2">Uncharacterized protein</fullName>
    </submittedName>
</protein>
<proteinExistence type="predicted"/>
<evidence type="ECO:0000256" key="1">
    <source>
        <dbReference type="SAM" id="SignalP"/>
    </source>
</evidence>
<dbReference type="EMBL" id="KZ368946">
    <property type="protein sequence ID" value="PIO10737.1"/>
    <property type="molecule type" value="Genomic_DNA"/>
</dbReference>
<dbReference type="AlphaFoldDB" id="A0A2G9Q560"/>
<feature type="non-terminal residue" evidence="2">
    <location>
        <position position="1"/>
    </location>
</feature>
<reference evidence="3" key="1">
    <citation type="journal article" date="2017" name="Nat. Commun.">
        <title>The North American bullfrog draft genome provides insight into hormonal regulation of long noncoding RNA.</title>
        <authorList>
            <person name="Hammond S.A."/>
            <person name="Warren R.L."/>
            <person name="Vandervalk B.P."/>
            <person name="Kucuk E."/>
            <person name="Khan H."/>
            <person name="Gibb E.A."/>
            <person name="Pandoh P."/>
            <person name="Kirk H."/>
            <person name="Zhao Y."/>
            <person name="Jones M."/>
            <person name="Mungall A.J."/>
            <person name="Coope R."/>
            <person name="Pleasance S."/>
            <person name="Moore R.A."/>
            <person name="Holt R.A."/>
            <person name="Round J.M."/>
            <person name="Ohora S."/>
            <person name="Walle B.V."/>
            <person name="Veldhoen N."/>
            <person name="Helbing C.C."/>
            <person name="Birol I."/>
        </authorList>
    </citation>
    <scope>NUCLEOTIDE SEQUENCE [LARGE SCALE GENOMIC DNA]</scope>
</reference>
<evidence type="ECO:0000313" key="3">
    <source>
        <dbReference type="Proteomes" id="UP000228934"/>
    </source>
</evidence>
<organism evidence="2 3">
    <name type="scientific">Aquarana catesbeiana</name>
    <name type="common">American bullfrog</name>
    <name type="synonym">Rana catesbeiana</name>
    <dbReference type="NCBI Taxonomy" id="8400"/>
    <lineage>
        <taxon>Eukaryota</taxon>
        <taxon>Metazoa</taxon>
        <taxon>Chordata</taxon>
        <taxon>Craniata</taxon>
        <taxon>Vertebrata</taxon>
        <taxon>Euteleostomi</taxon>
        <taxon>Amphibia</taxon>
        <taxon>Batrachia</taxon>
        <taxon>Anura</taxon>
        <taxon>Neobatrachia</taxon>
        <taxon>Ranoidea</taxon>
        <taxon>Ranidae</taxon>
        <taxon>Aquarana</taxon>
    </lineage>
</organism>
<feature type="chain" id="PRO_5013567349" evidence="1">
    <location>
        <begin position="45"/>
        <end position="126"/>
    </location>
</feature>
<accession>A0A2G9Q560</accession>
<feature type="signal peptide" evidence="1">
    <location>
        <begin position="1"/>
        <end position="44"/>
    </location>
</feature>
<keyword evidence="1" id="KW-0732">Signal</keyword>
<sequence>SLSGFLHTFFVLPHTPPCPSCSLHSTSHFFTFLFLFLLTQTPSAYPPSFWDHPPPTHLSPHFDPTWGVRCVGLACRTMPPQLRDGASMVGVAPWAASPLRRHYCTTSVSLLMSGFKGPKRRTDVTT</sequence>
<dbReference type="Proteomes" id="UP000228934">
    <property type="component" value="Unassembled WGS sequence"/>
</dbReference>